<dbReference type="PANTHER" id="PTHR47234:SF3">
    <property type="entry name" value="SECRETIN_TONB SHORT N-TERMINAL DOMAIN-CONTAINING PROTEIN"/>
    <property type="match status" value="1"/>
</dbReference>
<dbReference type="RefSeq" id="WP_187762939.1">
    <property type="nucleotide sequence ID" value="NZ_CP061038.1"/>
</dbReference>
<evidence type="ECO:0000256" key="4">
    <source>
        <dbReference type="ARBA" id="ARBA00022692"/>
    </source>
</evidence>
<reference evidence="14 15" key="1">
    <citation type="submission" date="2020-09" db="EMBL/GenBank/DDBJ databases">
        <title>Sphingomonas sp., a new species isolated from pork steak.</title>
        <authorList>
            <person name="Heidler von Heilborn D."/>
        </authorList>
    </citation>
    <scope>NUCLEOTIDE SEQUENCE [LARGE SCALE GENOMIC DNA]</scope>
    <source>
        <strain evidence="15">S8-3T</strain>
    </source>
</reference>
<evidence type="ECO:0000256" key="2">
    <source>
        <dbReference type="ARBA" id="ARBA00022448"/>
    </source>
</evidence>
<evidence type="ECO:0000256" key="10">
    <source>
        <dbReference type="SAM" id="MobiDB-lite"/>
    </source>
</evidence>
<comment type="similarity">
    <text evidence="8 9">Belongs to the TonB-dependent receptor family.</text>
</comment>
<keyword evidence="11" id="KW-0732">Signal</keyword>
<evidence type="ECO:0000256" key="8">
    <source>
        <dbReference type="PROSITE-ProRule" id="PRU01360"/>
    </source>
</evidence>
<feature type="domain" description="TonB-dependent receptor-like beta-barrel" evidence="12">
    <location>
        <begin position="399"/>
        <end position="884"/>
    </location>
</feature>
<dbReference type="Gene3D" id="2.170.130.10">
    <property type="entry name" value="TonB-dependent receptor, plug domain"/>
    <property type="match status" value="1"/>
</dbReference>
<evidence type="ECO:0000256" key="9">
    <source>
        <dbReference type="RuleBase" id="RU003357"/>
    </source>
</evidence>
<dbReference type="InterPro" id="IPR039426">
    <property type="entry name" value="TonB-dep_rcpt-like"/>
</dbReference>
<dbReference type="PANTHER" id="PTHR47234">
    <property type="match status" value="1"/>
</dbReference>
<keyword evidence="7 8" id="KW-0998">Cell outer membrane</keyword>
<evidence type="ECO:0000313" key="15">
    <source>
        <dbReference type="Proteomes" id="UP000516148"/>
    </source>
</evidence>
<evidence type="ECO:0000256" key="1">
    <source>
        <dbReference type="ARBA" id="ARBA00004571"/>
    </source>
</evidence>
<keyword evidence="4 8" id="KW-0812">Transmembrane</keyword>
<keyword evidence="14" id="KW-0675">Receptor</keyword>
<sequence>MKSIHLFWYASTALSMTLCLAPASAQTADAASSADSASIAEAVPADATTEDDIVVTSSRIQRSGFNAPTPTTVIGEAELRQGNRPSVAQVLNDSPQFRATSTPATTTGNTTSGTSTADLRGLGAVRTLTLLNGHRFTGANDLNIVPQNLIKRVDVVTGGASAAWGSGAVAGVVNIILDDEMKGWRMGAQTGVSSRGDTARYGADIAWGTDFAGGRGHFMISADYMREEGAFGRKSRPNLESSVFQRADGQLILANDVNYTIINRGGSVLRLNATPYNLVFNPDGSVGPLPLGSQTSGQFTVGGDGQNIFDYVAVSSPYQRNNVYARATFDITDSLKLWVDGSYSRMWSNYTFFPETPVVAIMPDNAFLTQTARNQLAAAGVTGPFALGRILDDVGPDRMLNFRFSRRNLEGAFGLKGSFGDGWGYDAYYDHGELRADQSLYNQRITAKFNNAVDAVLVNGAPVCRINADASTTNDDPNCAPINLLGNGNISAAGVAYAFGGTHSIVTTKLDAAGASVHGQPFSTWAGKVDIAFGADFRWEKLVTSHIDALSQAKAFSTLNSAATNGSFSVKEAFGEVNVPLIDIANVIHLEVNGAARYSDYSTSGGIWSWKTGGTMRIANDLLLRSVYSRDIRSPSITEYFLSRATNKADLYDPFLDATQAGVSIYTGGNPNLTPEISHTLTLGGSYSPHYVRGFSLSVDYYDIKIDNVITTITAPDTLRQCKAANPNDPTCGGVITRDANGKLESLTATYRNLVSYSTRGLDIEASYRMPLGNGKLGVRVLANHIFDLMIADGVRTNDVAGVVGGDTAFSTPKWRATGSVNYEIGGFGADLRARYVGGGIYSTQLGANGKQILNNQISARTYIDLGLQFKTGPFTLFGNVNNLFDADPPYTPYTNPNYDVIGRYFSGGVKLKF</sequence>
<proteinExistence type="inferred from homology"/>
<keyword evidence="3 8" id="KW-1134">Transmembrane beta strand</keyword>
<dbReference type="KEGG" id="spap:H3Z74_05455"/>
<feature type="compositionally biased region" description="Low complexity" evidence="10">
    <location>
        <begin position="99"/>
        <end position="114"/>
    </location>
</feature>
<dbReference type="EMBL" id="CP061038">
    <property type="protein sequence ID" value="QNQ10648.1"/>
    <property type="molecule type" value="Genomic_DNA"/>
</dbReference>
<evidence type="ECO:0000259" key="13">
    <source>
        <dbReference type="Pfam" id="PF07715"/>
    </source>
</evidence>
<protein>
    <submittedName>
        <fullName evidence="14">TonB-dependent receptor</fullName>
    </submittedName>
</protein>
<feature type="chain" id="PRO_5028861195" evidence="11">
    <location>
        <begin position="26"/>
        <end position="914"/>
    </location>
</feature>
<dbReference type="SUPFAM" id="SSF56935">
    <property type="entry name" value="Porins"/>
    <property type="match status" value="1"/>
</dbReference>
<dbReference type="PROSITE" id="PS52016">
    <property type="entry name" value="TONB_DEPENDENT_REC_3"/>
    <property type="match status" value="1"/>
</dbReference>
<dbReference type="InterPro" id="IPR036942">
    <property type="entry name" value="Beta-barrel_TonB_sf"/>
</dbReference>
<evidence type="ECO:0000256" key="6">
    <source>
        <dbReference type="ARBA" id="ARBA00023136"/>
    </source>
</evidence>
<dbReference type="Pfam" id="PF00593">
    <property type="entry name" value="TonB_dep_Rec_b-barrel"/>
    <property type="match status" value="1"/>
</dbReference>
<keyword evidence="5 9" id="KW-0798">TonB box</keyword>
<evidence type="ECO:0000313" key="14">
    <source>
        <dbReference type="EMBL" id="QNQ10648.1"/>
    </source>
</evidence>
<organism evidence="14 15">
    <name type="scientific">Sphingomonas alpina</name>
    <dbReference type="NCBI Taxonomy" id="653931"/>
    <lineage>
        <taxon>Bacteria</taxon>
        <taxon>Pseudomonadati</taxon>
        <taxon>Pseudomonadota</taxon>
        <taxon>Alphaproteobacteria</taxon>
        <taxon>Sphingomonadales</taxon>
        <taxon>Sphingomonadaceae</taxon>
        <taxon>Sphingomonas</taxon>
    </lineage>
</organism>
<dbReference type="GO" id="GO:0009279">
    <property type="term" value="C:cell outer membrane"/>
    <property type="evidence" value="ECO:0007669"/>
    <property type="project" value="UniProtKB-SubCell"/>
</dbReference>
<dbReference type="Proteomes" id="UP000516148">
    <property type="component" value="Chromosome"/>
</dbReference>
<evidence type="ECO:0000256" key="5">
    <source>
        <dbReference type="ARBA" id="ARBA00023077"/>
    </source>
</evidence>
<feature type="region of interest" description="Disordered" evidence="10">
    <location>
        <begin position="92"/>
        <end position="114"/>
    </location>
</feature>
<accession>A0A7H0LLU5</accession>
<name>A0A7H0LLU5_9SPHN</name>
<keyword evidence="6 8" id="KW-0472">Membrane</keyword>
<evidence type="ECO:0000256" key="11">
    <source>
        <dbReference type="SAM" id="SignalP"/>
    </source>
</evidence>
<dbReference type="AlphaFoldDB" id="A0A7H0LLU5"/>
<keyword evidence="15" id="KW-1185">Reference proteome</keyword>
<dbReference type="InterPro" id="IPR000531">
    <property type="entry name" value="Beta-barrel_TonB"/>
</dbReference>
<dbReference type="InterPro" id="IPR037066">
    <property type="entry name" value="Plug_dom_sf"/>
</dbReference>
<evidence type="ECO:0000256" key="3">
    <source>
        <dbReference type="ARBA" id="ARBA00022452"/>
    </source>
</evidence>
<gene>
    <name evidence="14" type="ORF">H3Z74_05455</name>
</gene>
<dbReference type="Pfam" id="PF07715">
    <property type="entry name" value="Plug"/>
    <property type="match status" value="1"/>
</dbReference>
<dbReference type="Gene3D" id="2.40.170.20">
    <property type="entry name" value="TonB-dependent receptor, beta-barrel domain"/>
    <property type="match status" value="1"/>
</dbReference>
<feature type="domain" description="TonB-dependent receptor plug" evidence="13">
    <location>
        <begin position="66"/>
        <end position="172"/>
    </location>
</feature>
<dbReference type="InterPro" id="IPR012910">
    <property type="entry name" value="Plug_dom"/>
</dbReference>
<evidence type="ECO:0000259" key="12">
    <source>
        <dbReference type="Pfam" id="PF00593"/>
    </source>
</evidence>
<evidence type="ECO:0000256" key="7">
    <source>
        <dbReference type="ARBA" id="ARBA00023237"/>
    </source>
</evidence>
<feature type="signal peptide" evidence="11">
    <location>
        <begin position="1"/>
        <end position="25"/>
    </location>
</feature>
<keyword evidence="2 8" id="KW-0813">Transport</keyword>
<comment type="subcellular location">
    <subcellularLocation>
        <location evidence="1 8">Cell outer membrane</location>
        <topology evidence="1 8">Multi-pass membrane protein</topology>
    </subcellularLocation>
</comment>